<dbReference type="Proteomes" id="UP000028492">
    <property type="component" value="Plasmid pAmyja1"/>
</dbReference>
<feature type="compositionally biased region" description="Basic and acidic residues" evidence="1">
    <location>
        <begin position="126"/>
        <end position="138"/>
    </location>
</feature>
<dbReference type="HOGENOM" id="CLU_707212_0_0_11"/>
<dbReference type="KEGG" id="aja:AJAP_42330"/>
<feature type="compositionally biased region" description="Basic residues" evidence="1">
    <location>
        <begin position="58"/>
        <end position="69"/>
    </location>
</feature>
<feature type="compositionally biased region" description="Low complexity" evidence="1">
    <location>
        <begin position="70"/>
        <end position="85"/>
    </location>
</feature>
<sequence length="390" mass="42502">MVRRTSPPQGRRHQRALAGQSARNGFWKPLGPQRRNARGQFASGHHAPGTRQPTTAKAARKAATARRRAAAAIAPAARRTTPSRRAATRLHRAETRAAKRRIRASQRAAQRATDAAQKRRGRRIRKDNTARDRRYRQRRSEVRSIERFAKRMGRLGRRIARLHRGPLGRGTAAAWMWTATRVGNGVRSGSVVQALVAPFSDMFIRRPPAALPQPAPIPAAAIPIPPSPPADPLGMNLPPHPLKGTGRGRAPASHPVSPAPTPVFGPGSGYGLVRRDPTVTNQMDWSAVADQIRTWQPQTPEDTQAFLEGLPEGLSEVAAAFHAKGVEISETLPYAPIVADGLDALGNLMHAASSEADGQRGTFDATHATELEFRDKTETKPNAQHWTERA</sequence>
<evidence type="ECO:0000313" key="2">
    <source>
        <dbReference type="EMBL" id="AIG81238.1"/>
    </source>
</evidence>
<accession>A0A075V725</accession>
<organism evidence="2 3">
    <name type="scientific">Amycolatopsis japonica</name>
    <dbReference type="NCBI Taxonomy" id="208439"/>
    <lineage>
        <taxon>Bacteria</taxon>
        <taxon>Bacillati</taxon>
        <taxon>Actinomycetota</taxon>
        <taxon>Actinomycetes</taxon>
        <taxon>Pseudonocardiales</taxon>
        <taxon>Pseudonocardiaceae</taxon>
        <taxon>Amycolatopsis</taxon>
        <taxon>Amycolatopsis japonica group</taxon>
    </lineage>
</organism>
<gene>
    <name evidence="2" type="ORF">AJAP_42330</name>
</gene>
<keyword evidence="3" id="KW-1185">Reference proteome</keyword>
<dbReference type="EMBL" id="CP008954">
    <property type="protein sequence ID" value="AIG81238.1"/>
    <property type="molecule type" value="Genomic_DNA"/>
</dbReference>
<name>A0A075V725_9PSEU</name>
<protein>
    <submittedName>
        <fullName evidence="2">Uncharacterized protein</fullName>
    </submittedName>
</protein>
<dbReference type="AlphaFoldDB" id="A0A075V725"/>
<evidence type="ECO:0000256" key="1">
    <source>
        <dbReference type="SAM" id="MobiDB-lite"/>
    </source>
</evidence>
<feature type="region of interest" description="Disordered" evidence="1">
    <location>
        <begin position="1"/>
        <end position="138"/>
    </location>
</feature>
<keyword evidence="2" id="KW-0614">Plasmid</keyword>
<feature type="compositionally biased region" description="Low complexity" evidence="1">
    <location>
        <begin position="105"/>
        <end position="115"/>
    </location>
</feature>
<reference evidence="2 3" key="1">
    <citation type="journal article" date="2014" name="J. Biotechnol.">
        <title>Complete genome sequence of the actinobacterium Amycolatopsis japonica MG417-CF17(T) (=DSM 44213T) producing (S,S)-N,N'-ethylenediaminedisuccinic acid.</title>
        <authorList>
            <person name="Stegmann E."/>
            <person name="Albersmeier A."/>
            <person name="Spohn M."/>
            <person name="Gert H."/>
            <person name="Weber T."/>
            <person name="Wohlleben W."/>
            <person name="Kalinowski J."/>
            <person name="Ruckert C."/>
        </authorList>
    </citation>
    <scope>NUCLEOTIDE SEQUENCE [LARGE SCALE GENOMIC DNA]</scope>
    <source>
        <strain evidence="3">MG417-CF17 (DSM 44213)</strain>
        <plasmid evidence="2">pAmyja1</plasmid>
    </source>
</reference>
<proteinExistence type="predicted"/>
<evidence type="ECO:0000313" key="3">
    <source>
        <dbReference type="Proteomes" id="UP000028492"/>
    </source>
</evidence>
<geneLocation type="plasmid" evidence="2 3">
    <name>pAmyja1</name>
</geneLocation>
<feature type="region of interest" description="Disordered" evidence="1">
    <location>
        <begin position="243"/>
        <end position="265"/>
    </location>
</feature>